<keyword evidence="7" id="KW-0299">Galactose metabolism</keyword>
<dbReference type="PANTHER" id="PTHR42763">
    <property type="entry name" value="ADP-GLUCOSE PHOSPHORYLASE"/>
    <property type="match status" value="1"/>
</dbReference>
<evidence type="ECO:0000256" key="7">
    <source>
        <dbReference type="ARBA" id="ARBA00023144"/>
    </source>
</evidence>
<dbReference type="InterPro" id="IPR005850">
    <property type="entry name" value="GalP_Utransf_C"/>
</dbReference>
<evidence type="ECO:0000259" key="11">
    <source>
        <dbReference type="PROSITE" id="PS51084"/>
    </source>
</evidence>
<dbReference type="SUPFAM" id="SSF54197">
    <property type="entry name" value="HIT-like"/>
    <property type="match status" value="2"/>
</dbReference>
<dbReference type="PIRSF" id="PIRSF000808">
    <property type="entry name" value="GalT"/>
    <property type="match status" value="1"/>
</dbReference>
<evidence type="ECO:0000256" key="9">
    <source>
        <dbReference type="NCBIfam" id="TIGR00209"/>
    </source>
</evidence>
<evidence type="ECO:0000256" key="4">
    <source>
        <dbReference type="ARBA" id="ARBA00022695"/>
    </source>
</evidence>
<dbReference type="EMBL" id="CP098611">
    <property type="protein sequence ID" value="USR92317.1"/>
    <property type="molecule type" value="Genomic_DNA"/>
</dbReference>
<accession>A0ABY5AU26</accession>
<evidence type="ECO:0000256" key="2">
    <source>
        <dbReference type="ARBA" id="ARBA00010951"/>
    </source>
</evidence>
<reference evidence="12" key="1">
    <citation type="submission" date="2022-06" db="EMBL/GenBank/DDBJ databases">
        <title>Genome sequence of Phormidium yuhuli AB48 isolated from an industrial photobioreactor environment.</title>
        <authorList>
            <person name="Qiu Y."/>
            <person name="Noonan A.J.C."/>
            <person name="Dofher K."/>
            <person name="Koch M."/>
            <person name="Kieft B."/>
            <person name="Lin X."/>
            <person name="Ziels R.M."/>
            <person name="Hallam S.J."/>
        </authorList>
    </citation>
    <scope>NUCLEOTIDE SEQUENCE</scope>
    <source>
        <strain evidence="12">AB48</strain>
    </source>
</reference>
<proteinExistence type="inferred from homology"/>
<organism evidence="12 13">
    <name type="scientific">Phormidium yuhuli AB48</name>
    <dbReference type="NCBI Taxonomy" id="2940671"/>
    <lineage>
        <taxon>Bacteria</taxon>
        <taxon>Bacillati</taxon>
        <taxon>Cyanobacteriota</taxon>
        <taxon>Cyanophyceae</taxon>
        <taxon>Oscillatoriophycideae</taxon>
        <taxon>Oscillatoriales</taxon>
        <taxon>Oscillatoriaceae</taxon>
        <taxon>Phormidium</taxon>
        <taxon>Phormidium yuhuli</taxon>
    </lineage>
</organism>
<evidence type="ECO:0000256" key="8">
    <source>
        <dbReference type="ARBA" id="ARBA00023277"/>
    </source>
</evidence>
<keyword evidence="5" id="KW-0479">Metal-binding</keyword>
<name>A0ABY5AU26_9CYAN</name>
<comment type="cofactor">
    <cofactor evidence="1">
        <name>Zn(2+)</name>
        <dbReference type="ChEBI" id="CHEBI:29105"/>
    </cofactor>
</comment>
<dbReference type="Proteomes" id="UP001056708">
    <property type="component" value="Chromosome"/>
</dbReference>
<dbReference type="PROSITE" id="PS51084">
    <property type="entry name" value="HIT_2"/>
    <property type="match status" value="1"/>
</dbReference>
<feature type="domain" description="HIT" evidence="11">
    <location>
        <begin position="195"/>
        <end position="306"/>
    </location>
</feature>
<dbReference type="Gene3D" id="3.30.428.10">
    <property type="entry name" value="HIT-like"/>
    <property type="match status" value="2"/>
</dbReference>
<keyword evidence="4 12" id="KW-0548">Nucleotidyltransferase</keyword>
<keyword evidence="3 12" id="KW-0808">Transferase</keyword>
<dbReference type="Pfam" id="PF02744">
    <property type="entry name" value="GalP_UDP_tr_C"/>
    <property type="match status" value="1"/>
</dbReference>
<dbReference type="InterPro" id="IPR005849">
    <property type="entry name" value="GalP_Utransf_N"/>
</dbReference>
<comment type="caution">
    <text evidence="10">Lacks conserved residue(s) required for the propagation of feature annotation.</text>
</comment>
<dbReference type="EC" id="2.7.7.12" evidence="9"/>
<evidence type="ECO:0000313" key="12">
    <source>
        <dbReference type="EMBL" id="USR92317.1"/>
    </source>
</evidence>
<evidence type="ECO:0000256" key="1">
    <source>
        <dbReference type="ARBA" id="ARBA00001947"/>
    </source>
</evidence>
<keyword evidence="8" id="KW-0119">Carbohydrate metabolism</keyword>
<protein>
    <recommendedName>
        <fullName evidence="9">Galactose-1-phosphate uridylyltransferase</fullName>
        <ecNumber evidence="9">2.7.7.12</ecNumber>
    </recommendedName>
</protein>
<dbReference type="GO" id="GO:0008108">
    <property type="term" value="F:UDP-glucose:hexose-1-phosphate uridylyltransferase activity"/>
    <property type="evidence" value="ECO:0007669"/>
    <property type="project" value="UniProtKB-EC"/>
</dbReference>
<dbReference type="RefSeq" id="WP_252664437.1">
    <property type="nucleotide sequence ID" value="NZ_CP098611.1"/>
</dbReference>
<keyword evidence="6" id="KW-0862">Zinc</keyword>
<dbReference type="InterPro" id="IPR053177">
    <property type="entry name" value="ADP-glucose_phosphorylase"/>
</dbReference>
<dbReference type="InterPro" id="IPR001937">
    <property type="entry name" value="GalP_UDPtransf1"/>
</dbReference>
<keyword evidence="13" id="KW-1185">Reference proteome</keyword>
<comment type="similarity">
    <text evidence="2">Belongs to the galactose-1-phosphate uridylyltransferase type 1 family.</text>
</comment>
<dbReference type="Pfam" id="PF01087">
    <property type="entry name" value="GalP_UDP_transf"/>
    <property type="match status" value="1"/>
</dbReference>
<evidence type="ECO:0000256" key="10">
    <source>
        <dbReference type="PROSITE-ProRule" id="PRU00464"/>
    </source>
</evidence>
<dbReference type="InterPro" id="IPR011146">
    <property type="entry name" value="HIT-like"/>
</dbReference>
<evidence type="ECO:0000256" key="3">
    <source>
        <dbReference type="ARBA" id="ARBA00022679"/>
    </source>
</evidence>
<dbReference type="InterPro" id="IPR036265">
    <property type="entry name" value="HIT-like_sf"/>
</dbReference>
<dbReference type="NCBIfam" id="TIGR00209">
    <property type="entry name" value="galT_1"/>
    <property type="match status" value="1"/>
</dbReference>
<sequence>MNELRHNIITRDWVIIATDRAHRPDEFNQQRPAPADLPPYREDCPFCAGNEARTGVETAILSDERGWRVRAVLNKFPALSPDGEVVRQQGHIYRSLTAVGVHEVIIEHPRHNVTLALLSLTDIVDVLRMYRERYRYLRKDPRISTIVIFKNHGRGAGTSLEHPHSQIAATPIVPNQLRLRTQEAIRYFDDWGECIFCRTLAEELKAGDRIVCESKYFVAFVPYAALSPFHLWIFPRRHVSSFEDISDEEIEDLAEILRVVLAKLYVGLNNPDYNYTIRSIPTDEHRTNYFHWYLAIVPRVSLTAGFEMGSGMYINTTLPEASAEFLRSIPVGESPANSGGDR</sequence>
<gene>
    <name evidence="12" type="primary">galT</name>
    <name evidence="12" type="ORF">NEA10_06230</name>
</gene>
<evidence type="ECO:0000313" key="13">
    <source>
        <dbReference type="Proteomes" id="UP001056708"/>
    </source>
</evidence>
<evidence type="ECO:0000256" key="5">
    <source>
        <dbReference type="ARBA" id="ARBA00022723"/>
    </source>
</evidence>
<evidence type="ECO:0000256" key="6">
    <source>
        <dbReference type="ARBA" id="ARBA00022833"/>
    </source>
</evidence>
<dbReference type="PANTHER" id="PTHR42763:SF2">
    <property type="entry name" value="ADP-GLUCOSE PHOSPHORYLASE"/>
    <property type="match status" value="1"/>
</dbReference>